<organism evidence="1">
    <name type="scientific">Arundo donax</name>
    <name type="common">Giant reed</name>
    <name type="synonym">Donax arundinaceus</name>
    <dbReference type="NCBI Taxonomy" id="35708"/>
    <lineage>
        <taxon>Eukaryota</taxon>
        <taxon>Viridiplantae</taxon>
        <taxon>Streptophyta</taxon>
        <taxon>Embryophyta</taxon>
        <taxon>Tracheophyta</taxon>
        <taxon>Spermatophyta</taxon>
        <taxon>Magnoliopsida</taxon>
        <taxon>Liliopsida</taxon>
        <taxon>Poales</taxon>
        <taxon>Poaceae</taxon>
        <taxon>PACMAD clade</taxon>
        <taxon>Arundinoideae</taxon>
        <taxon>Arundineae</taxon>
        <taxon>Arundo</taxon>
    </lineage>
</organism>
<dbReference type="AlphaFoldDB" id="A0A0A9CHW5"/>
<sequence length="79" mass="9513">MVIVLLCLLLLQMLLTVLKALSLLYWRNMRVYLMMNTLGAPYHLILRPEIVEVKNQQMMEPWISRIMGFMMRKMMLIRN</sequence>
<dbReference type="EMBL" id="GBRH01222759">
    <property type="protein sequence ID" value="JAD75136.1"/>
    <property type="molecule type" value="Transcribed_RNA"/>
</dbReference>
<reference evidence="1" key="2">
    <citation type="journal article" date="2015" name="Data Brief">
        <title>Shoot transcriptome of the giant reed, Arundo donax.</title>
        <authorList>
            <person name="Barrero R.A."/>
            <person name="Guerrero F.D."/>
            <person name="Moolhuijzen P."/>
            <person name="Goolsby J.A."/>
            <person name="Tidwell J."/>
            <person name="Bellgard S.E."/>
            <person name="Bellgard M.I."/>
        </authorList>
    </citation>
    <scope>NUCLEOTIDE SEQUENCE</scope>
    <source>
        <tissue evidence="1">Shoot tissue taken approximately 20 cm above the soil surface</tissue>
    </source>
</reference>
<accession>A0A0A9CHW5</accession>
<evidence type="ECO:0000313" key="1">
    <source>
        <dbReference type="EMBL" id="JAD75136.1"/>
    </source>
</evidence>
<reference evidence="1" key="1">
    <citation type="submission" date="2014-09" db="EMBL/GenBank/DDBJ databases">
        <authorList>
            <person name="Magalhaes I.L.F."/>
            <person name="Oliveira U."/>
            <person name="Santos F.R."/>
            <person name="Vidigal T.H.D.A."/>
            <person name="Brescovit A.D."/>
            <person name="Santos A.J."/>
        </authorList>
    </citation>
    <scope>NUCLEOTIDE SEQUENCE</scope>
    <source>
        <tissue evidence="1">Shoot tissue taken approximately 20 cm above the soil surface</tissue>
    </source>
</reference>
<name>A0A0A9CHW5_ARUDO</name>
<protein>
    <submittedName>
        <fullName evidence="1">Uncharacterized protein</fullName>
    </submittedName>
</protein>
<proteinExistence type="predicted"/>